<proteinExistence type="inferred from homology"/>
<dbReference type="GO" id="GO:0015031">
    <property type="term" value="P:protein transport"/>
    <property type="evidence" value="ECO:0007669"/>
    <property type="project" value="InterPro"/>
</dbReference>
<dbReference type="GO" id="GO:0007264">
    <property type="term" value="P:small GTPase-mediated signal transduction"/>
    <property type="evidence" value="ECO:0007669"/>
    <property type="project" value="InterPro"/>
</dbReference>
<dbReference type="WBParaSite" id="SSLN_0001530001-mRNA-1">
    <property type="protein sequence ID" value="SSLN_0001530001-mRNA-1"/>
    <property type="gene ID" value="SSLN_0001530001"/>
</dbReference>
<comment type="similarity">
    <text evidence="1 2">Belongs to the Rab GDI family.</text>
</comment>
<dbReference type="GO" id="GO:0005737">
    <property type="term" value="C:cytoplasm"/>
    <property type="evidence" value="ECO:0007669"/>
    <property type="project" value="UniProtKB-SubCell"/>
</dbReference>
<protein>
    <recommendedName>
        <fullName evidence="2">Rab GDP dissociation inhibitor</fullName>
    </recommendedName>
</protein>
<name>A0A183TE44_SCHSO</name>
<comment type="function">
    <text evidence="2">Regulates the GDP/GTP exchange reaction of most RAB proteins by inhibiting the dissociation of GDP from them, and the subsequent binding of GTP.</text>
</comment>
<dbReference type="InterPro" id="IPR036188">
    <property type="entry name" value="FAD/NAD-bd_sf"/>
</dbReference>
<dbReference type="FunFam" id="3.50.50.60:FF:000232">
    <property type="entry name" value="Rab GDP dissociation inhibitor"/>
    <property type="match status" value="1"/>
</dbReference>
<organism evidence="3">
    <name type="scientific">Schistocephalus solidus</name>
    <name type="common">Tapeworm</name>
    <dbReference type="NCBI Taxonomy" id="70667"/>
    <lineage>
        <taxon>Eukaryota</taxon>
        <taxon>Metazoa</taxon>
        <taxon>Spiralia</taxon>
        <taxon>Lophotrochozoa</taxon>
        <taxon>Platyhelminthes</taxon>
        <taxon>Cestoda</taxon>
        <taxon>Eucestoda</taxon>
        <taxon>Diphyllobothriidea</taxon>
        <taxon>Diphyllobothriidae</taxon>
        <taxon>Schistocephalus</taxon>
    </lineage>
</organism>
<reference evidence="3" key="1">
    <citation type="submission" date="2016-06" db="UniProtKB">
        <authorList>
            <consortium name="WormBaseParasite"/>
        </authorList>
    </citation>
    <scope>IDENTIFICATION</scope>
</reference>
<dbReference type="SUPFAM" id="SSF54373">
    <property type="entry name" value="FAD-linked reductases, C-terminal domain"/>
    <property type="match status" value="1"/>
</dbReference>
<keyword evidence="2" id="KW-0343">GTPase activation</keyword>
<dbReference type="Gene3D" id="3.50.50.60">
    <property type="entry name" value="FAD/NAD(P)-binding domain"/>
    <property type="match status" value="1"/>
</dbReference>
<keyword evidence="2" id="KW-0963">Cytoplasm</keyword>
<evidence type="ECO:0000256" key="1">
    <source>
        <dbReference type="ARBA" id="ARBA00005593"/>
    </source>
</evidence>
<dbReference type="PANTHER" id="PTHR11787:SF8">
    <property type="entry name" value="RAB GDP DISSOCIATION INHIBITOR"/>
    <property type="match status" value="1"/>
</dbReference>
<dbReference type="PANTHER" id="PTHR11787">
    <property type="entry name" value="RAB GDP-DISSOCIATION INHIBITOR"/>
    <property type="match status" value="1"/>
</dbReference>
<sequence>LSMDTLTISSKGTTTTTLAMRSFYLGPIDLFIPGASYHADFIGHAICLHQSEDYKTKCSALDCIKRMQLYSNSLMRYGKSPYLYPLYGLGELPQGFARLSAVYGGTYMLNKPFDGFVMENGKVVGVKSEGEVARCKQVICDPSYAPDLVRKVGRVVRAICILDHPIPNTADALSCQIILPQNQIGRKHGICAFRSHIYISCVSFDHKVAAERFFIAMVATIVETDNPPRELAAGIRLLGPMKECFVKDSDLYEPIGSGTDNQIFISSSYDATTHFESTCDDVLNIYERLMGEKFDFSKVKARLDDE</sequence>
<dbReference type="InterPro" id="IPR000806">
    <property type="entry name" value="RabGDI"/>
</dbReference>
<accession>A0A183TE44</accession>
<dbReference type="GO" id="GO:0016192">
    <property type="term" value="P:vesicle-mediated transport"/>
    <property type="evidence" value="ECO:0007669"/>
    <property type="project" value="TreeGrafter"/>
</dbReference>
<dbReference type="PRINTS" id="PR00892">
    <property type="entry name" value="RABGDI"/>
</dbReference>
<dbReference type="GO" id="GO:0005093">
    <property type="term" value="F:Rab GDP-dissociation inhibitor activity"/>
    <property type="evidence" value="ECO:0007669"/>
    <property type="project" value="InterPro"/>
</dbReference>
<dbReference type="PRINTS" id="PR00891">
    <property type="entry name" value="RABGDIREP"/>
</dbReference>
<dbReference type="GO" id="GO:0005096">
    <property type="term" value="F:GTPase activator activity"/>
    <property type="evidence" value="ECO:0007669"/>
    <property type="project" value="UniProtKB-KW"/>
</dbReference>
<dbReference type="Pfam" id="PF00996">
    <property type="entry name" value="GDI"/>
    <property type="match status" value="1"/>
</dbReference>
<dbReference type="InterPro" id="IPR018203">
    <property type="entry name" value="GDP_dissociation_inhibitor"/>
</dbReference>
<comment type="subcellular location">
    <subcellularLocation>
        <location evidence="2">Cytoplasm</location>
    </subcellularLocation>
</comment>
<dbReference type="SUPFAM" id="SSF51905">
    <property type="entry name" value="FAD/NAD(P)-binding domain"/>
    <property type="match status" value="2"/>
</dbReference>
<dbReference type="AlphaFoldDB" id="A0A183TE44"/>
<evidence type="ECO:0000256" key="2">
    <source>
        <dbReference type="RuleBase" id="RU363124"/>
    </source>
</evidence>
<evidence type="ECO:0000313" key="3">
    <source>
        <dbReference type="WBParaSite" id="SSLN_0001530001-mRNA-1"/>
    </source>
</evidence>